<keyword evidence="1" id="KW-0175">Coiled coil</keyword>
<protein>
    <submittedName>
        <fullName evidence="2">Uncharacterized protein</fullName>
    </submittedName>
</protein>
<evidence type="ECO:0000256" key="1">
    <source>
        <dbReference type="SAM" id="Coils"/>
    </source>
</evidence>
<accession>A0A7R9VKS3</accession>
<proteinExistence type="predicted"/>
<gene>
    <name evidence="2" type="ORF">TDUB1175_LOCUS3954</name>
</gene>
<reference evidence="2" key="1">
    <citation type="submission" date="2021-01" db="EMBL/GenBank/DDBJ databases">
        <authorList>
            <person name="Corre E."/>
            <person name="Pelletier E."/>
            <person name="Niang G."/>
            <person name="Scheremetjew M."/>
            <person name="Finn R."/>
            <person name="Kale V."/>
            <person name="Holt S."/>
            <person name="Cochrane G."/>
            <person name="Meng A."/>
            <person name="Brown T."/>
            <person name="Cohen L."/>
        </authorList>
    </citation>
    <scope>NUCLEOTIDE SEQUENCE</scope>
    <source>
        <strain evidence="2">CCMP147</strain>
    </source>
</reference>
<dbReference type="EMBL" id="HBED01008097">
    <property type="protein sequence ID" value="CAD8298509.1"/>
    <property type="molecule type" value="Transcribed_RNA"/>
</dbReference>
<name>A0A7R9VKS3_9STRA</name>
<sequence length="237" mass="27576">MVSDEIIIHIIDIYPDATKKRGKNRMLPLQLAVNHKCSYNVVRKLIRTYPEALDAHLSDDGIRMETTRTWVDLKRISPDVKKLLQRSTADWKVIVEYEVEQDDQHDKLISLEKKLKTAKKKQDATDRVNKTLSERVEHLESVHSTMQDFVNEIVGQKRKEMDESMEELQRMVEAFIDTQSAKNKELQEQIDESKRREIEGRSVFNGFTEDLMTLFQQNKKAVADIRESITAEKASSS</sequence>
<evidence type="ECO:0000313" key="2">
    <source>
        <dbReference type="EMBL" id="CAD8298509.1"/>
    </source>
</evidence>
<feature type="coiled-coil region" evidence="1">
    <location>
        <begin position="158"/>
        <end position="196"/>
    </location>
</feature>
<organism evidence="2">
    <name type="scientific">Pseudictyota dubia</name>
    <dbReference type="NCBI Taxonomy" id="2749911"/>
    <lineage>
        <taxon>Eukaryota</taxon>
        <taxon>Sar</taxon>
        <taxon>Stramenopiles</taxon>
        <taxon>Ochrophyta</taxon>
        <taxon>Bacillariophyta</taxon>
        <taxon>Mediophyceae</taxon>
        <taxon>Biddulphiophycidae</taxon>
        <taxon>Eupodiscales</taxon>
        <taxon>Odontellaceae</taxon>
        <taxon>Pseudictyota</taxon>
    </lineage>
</organism>
<dbReference type="AlphaFoldDB" id="A0A7R9VKS3"/>